<feature type="domain" description="GmrSD restriction endonucleases C-terminal" evidence="2">
    <location>
        <begin position="438"/>
        <end position="549"/>
    </location>
</feature>
<dbReference type="Pfam" id="PF07510">
    <property type="entry name" value="GmrSD_C"/>
    <property type="match status" value="1"/>
</dbReference>
<dbReference type="Proteomes" id="UP001196379">
    <property type="component" value="Unassembled WGS sequence"/>
</dbReference>
<sequence>MTDLHISKESIENLFSKLPRGKKFIIPDYQRPYSWDIEKCETLWSDIESFSKTEEAAKHESYFLGTIVSYENNDNQEIIDGQQRITSFMLLLRAFYTQLEKMDSNNKNVIGLKQRLEPCIWEIERISREVDNKSNIKILSDVATEADNETFHKIIESGLFDEKKLDNYTQNYAYFLKTSQDYAKNHPMEWENLCVTILEQCIILPIKCDSQDTALTIFSTLNDRGLPLSDSDIFKAKMYKTSENRKEFVEKWKEFSEICKLSGLNIDDIFRYYSHVIRARNENTEKEIALRRFYLKEHLKDVDLDSLIKLAKFWFEIRNQSPTPVKEDNDYISIECRKYIQCLNHYPNDYWKYVVSVFFFSEYKEFNEEFLSLLKKLVAFLFAKFIESPTVNAIKTDVFKFCVFVYWRGKKGSMLELPNKDEVFKNIRLFSNSKLTKSLILLHSYLVAGDDQKELISSTFDIEHIFPKKWQDTNYNSWDLKEAESYLERLGNKIPFESRLNIQAGNGYFGKKKEKYALSKIYEVKKLSKYEKSDWNKEDIEVRETQMIDLLQSFFSKNL</sequence>
<feature type="domain" description="GmrSD restriction endonucleases N-terminal" evidence="1">
    <location>
        <begin position="11"/>
        <end position="238"/>
    </location>
</feature>
<evidence type="ECO:0000313" key="4">
    <source>
        <dbReference type="Proteomes" id="UP001196379"/>
    </source>
</evidence>
<evidence type="ECO:0000313" key="3">
    <source>
        <dbReference type="EMBL" id="MBV6531640.1"/>
    </source>
</evidence>
<dbReference type="InterPro" id="IPR011089">
    <property type="entry name" value="GmrSD_C"/>
</dbReference>
<dbReference type="GeneID" id="65548151"/>
<name>A0ABS6S7W3_9PAST</name>
<dbReference type="PANTHER" id="PTHR35149:SF2">
    <property type="entry name" value="DUF262 DOMAIN-CONTAINING PROTEIN"/>
    <property type="match status" value="1"/>
</dbReference>
<protein>
    <submittedName>
        <fullName evidence="3">DUF262 domain-containing protein</fullName>
    </submittedName>
</protein>
<evidence type="ECO:0000259" key="2">
    <source>
        <dbReference type="Pfam" id="PF07510"/>
    </source>
</evidence>
<dbReference type="Pfam" id="PF03235">
    <property type="entry name" value="GmrSD_N"/>
    <property type="match status" value="1"/>
</dbReference>
<dbReference type="InterPro" id="IPR004919">
    <property type="entry name" value="GmrSD_N"/>
</dbReference>
<evidence type="ECO:0000259" key="1">
    <source>
        <dbReference type="Pfam" id="PF03235"/>
    </source>
</evidence>
<dbReference type="EMBL" id="JABULY010000002">
    <property type="protein sequence ID" value="MBV6531640.1"/>
    <property type="molecule type" value="Genomic_DNA"/>
</dbReference>
<dbReference type="PANTHER" id="PTHR35149">
    <property type="entry name" value="SLL5132 PROTEIN"/>
    <property type="match status" value="1"/>
</dbReference>
<comment type="caution">
    <text evidence="3">The sequence shown here is derived from an EMBL/GenBank/DDBJ whole genome shotgun (WGS) entry which is preliminary data.</text>
</comment>
<proteinExistence type="predicted"/>
<gene>
    <name evidence="3" type="ORF">HT657_05750</name>
</gene>
<organism evidence="3 4">
    <name type="scientific">Ursidibacter maritimus</name>
    <dbReference type="NCBI Taxonomy" id="1331689"/>
    <lineage>
        <taxon>Bacteria</taxon>
        <taxon>Pseudomonadati</taxon>
        <taxon>Pseudomonadota</taxon>
        <taxon>Gammaproteobacteria</taxon>
        <taxon>Pasteurellales</taxon>
        <taxon>Pasteurellaceae</taxon>
        <taxon>Ursidibacter</taxon>
    </lineage>
</organism>
<keyword evidence="4" id="KW-1185">Reference proteome</keyword>
<accession>A0ABS6S7W3</accession>
<dbReference type="RefSeq" id="WP_157402364.1">
    <property type="nucleotide sequence ID" value="NZ_JABULY010000002.1"/>
</dbReference>
<reference evidence="3 4" key="1">
    <citation type="journal article" date="2021" name="Mol. Ecol.">
        <title>Polar bear-adapted Ursidibacter maritimus are remarkably conserved after generations in captivity.</title>
        <authorList>
            <person name="Espinosa-Gongora C."/>
            <person name="Hansen M.J."/>
            <person name="Bertelsen M.F."/>
            <person name="Bojesen A.M."/>
        </authorList>
    </citation>
    <scope>NUCLEOTIDE SEQUENCE [LARGE SCALE GENOMIC DNA]</scope>
    <source>
        <strain evidence="3 4">Pb43106</strain>
    </source>
</reference>